<dbReference type="Proteomes" id="UP001256827">
    <property type="component" value="Chromosome"/>
</dbReference>
<keyword evidence="8" id="KW-1185">Reference proteome</keyword>
<dbReference type="Pfam" id="PF04960">
    <property type="entry name" value="Glutaminase"/>
    <property type="match status" value="1"/>
</dbReference>
<feature type="binding site" evidence="6">
    <location>
        <position position="245"/>
    </location>
    <ligand>
        <name>substrate</name>
    </ligand>
</feature>
<reference evidence="7 8" key="1">
    <citation type="submission" date="2023-09" db="EMBL/GenBank/DDBJ databases">
        <title>Complete Genome and Methylome dissection of Bacillus brevis NEB573 original source of BbsI restriction endonuclease.</title>
        <authorList>
            <person name="Fomenkov A."/>
            <person name="Roberts R.D."/>
        </authorList>
    </citation>
    <scope>NUCLEOTIDE SEQUENCE [LARGE SCALE GENOMIC DNA]</scope>
    <source>
        <strain evidence="7 8">NEB573</strain>
    </source>
</reference>
<feature type="binding site" evidence="6">
    <location>
        <position position="117"/>
    </location>
    <ligand>
        <name>substrate</name>
    </ligand>
</feature>
<proteinExistence type="inferred from homology"/>
<feature type="binding site" evidence="6">
    <location>
        <position position="169"/>
    </location>
    <ligand>
        <name>substrate</name>
    </ligand>
</feature>
<feature type="binding site" evidence="6">
    <location>
        <position position="162"/>
    </location>
    <ligand>
        <name>substrate</name>
    </ligand>
</feature>
<keyword evidence="4 6" id="KW-0378">Hydrolase</keyword>
<keyword evidence="6" id="KW-0007">Acetylation</keyword>
<dbReference type="PANTHER" id="PTHR12544:SF29">
    <property type="entry name" value="GLUTAMINASE"/>
    <property type="match status" value="1"/>
</dbReference>
<evidence type="ECO:0000256" key="6">
    <source>
        <dbReference type="HAMAP-Rule" id="MF_00313"/>
    </source>
</evidence>
<evidence type="ECO:0000256" key="5">
    <source>
        <dbReference type="ARBA" id="ARBA00049534"/>
    </source>
</evidence>
<evidence type="ECO:0000256" key="4">
    <source>
        <dbReference type="ARBA" id="ARBA00022801"/>
    </source>
</evidence>
<dbReference type="PANTHER" id="PTHR12544">
    <property type="entry name" value="GLUTAMINASE"/>
    <property type="match status" value="1"/>
</dbReference>
<dbReference type="EMBL" id="CP134050">
    <property type="protein sequence ID" value="WNC13892.1"/>
    <property type="molecule type" value="Genomic_DNA"/>
</dbReference>
<dbReference type="GO" id="GO:0004359">
    <property type="term" value="F:glutaminase activity"/>
    <property type="evidence" value="ECO:0007669"/>
    <property type="project" value="UniProtKB-EC"/>
</dbReference>
<sequence length="319" mass="34637">MRQADKQTLQRILDENRKYTAMGKVADYIPELRRANPAALGLTVAAKDTGIASVGDCDTTFTLQSISKVISLLVALLDHGPEKVFAKVGMEPSGDPFNSIIKLETMNHHKPLNPMINAGAIAVASMISGRNVEERFQRVCGLIRMMTGNNGISLSEQTYQSEKATGDRNRALAYFMKSTGIIESDVEEALDLYFRLCSIEVRCSDLAKIGLYLANWGRMEGSDSLQIDPCLVQILLTIMVTSGMYNASGEFAIHVGIPAKSGVSGGIMAVVPNRMGIGVIGPAIDDKGNSVAGIRVLEDLSKTFGLHLFSEREERRIIP</sequence>
<evidence type="ECO:0000256" key="2">
    <source>
        <dbReference type="ARBA" id="ARBA00011881"/>
    </source>
</evidence>
<comment type="subunit">
    <text evidence="2 6">Homotetramer.</text>
</comment>
<name>A0ABY9T229_BREBE</name>
<dbReference type="InterPro" id="IPR015868">
    <property type="entry name" value="Glutaminase"/>
</dbReference>
<accession>A0ABY9T229</accession>
<gene>
    <name evidence="6 7" type="primary">glsA</name>
    <name evidence="7" type="ORF">RGB73_24925</name>
</gene>
<evidence type="ECO:0000256" key="1">
    <source>
        <dbReference type="ARBA" id="ARBA00011076"/>
    </source>
</evidence>
<dbReference type="EC" id="3.5.1.2" evidence="3 6"/>
<feature type="binding site" evidence="6">
    <location>
        <position position="263"/>
    </location>
    <ligand>
        <name>substrate</name>
    </ligand>
</feature>
<dbReference type="RefSeq" id="WP_310765591.1">
    <property type="nucleotide sequence ID" value="NZ_CP134050.1"/>
</dbReference>
<feature type="binding site" evidence="6">
    <location>
        <position position="65"/>
    </location>
    <ligand>
        <name>substrate</name>
    </ligand>
</feature>
<evidence type="ECO:0000313" key="8">
    <source>
        <dbReference type="Proteomes" id="UP001256827"/>
    </source>
</evidence>
<evidence type="ECO:0000256" key="3">
    <source>
        <dbReference type="ARBA" id="ARBA00012918"/>
    </source>
</evidence>
<dbReference type="HAMAP" id="MF_00313">
    <property type="entry name" value="Glutaminase"/>
    <property type="match status" value="1"/>
</dbReference>
<protein>
    <recommendedName>
        <fullName evidence="3 6">Glutaminase</fullName>
        <ecNumber evidence="3 6">3.5.1.2</ecNumber>
    </recommendedName>
</protein>
<dbReference type="SUPFAM" id="SSF56601">
    <property type="entry name" value="beta-lactamase/transpeptidase-like"/>
    <property type="match status" value="1"/>
</dbReference>
<dbReference type="NCBIfam" id="TIGR03814">
    <property type="entry name" value="Gln_ase"/>
    <property type="match status" value="1"/>
</dbReference>
<comment type="catalytic activity">
    <reaction evidence="5 6">
        <text>L-glutamine + H2O = L-glutamate + NH4(+)</text>
        <dbReference type="Rhea" id="RHEA:15889"/>
        <dbReference type="ChEBI" id="CHEBI:15377"/>
        <dbReference type="ChEBI" id="CHEBI:28938"/>
        <dbReference type="ChEBI" id="CHEBI:29985"/>
        <dbReference type="ChEBI" id="CHEBI:58359"/>
        <dbReference type="EC" id="3.5.1.2"/>
    </reaction>
</comment>
<organism evidence="7 8">
    <name type="scientific">Brevibacillus brevis</name>
    <name type="common">Bacillus brevis</name>
    <dbReference type="NCBI Taxonomy" id="1393"/>
    <lineage>
        <taxon>Bacteria</taxon>
        <taxon>Bacillati</taxon>
        <taxon>Bacillota</taxon>
        <taxon>Bacilli</taxon>
        <taxon>Bacillales</taxon>
        <taxon>Paenibacillaceae</taxon>
        <taxon>Brevibacillus</taxon>
    </lineage>
</organism>
<feature type="binding site" evidence="6">
    <location>
        <position position="193"/>
    </location>
    <ligand>
        <name>substrate</name>
    </ligand>
</feature>
<comment type="similarity">
    <text evidence="1 6">Belongs to the glutaminase family.</text>
</comment>
<dbReference type="InterPro" id="IPR012338">
    <property type="entry name" value="Beta-lactam/transpept-like"/>
</dbReference>
<evidence type="ECO:0000313" key="7">
    <source>
        <dbReference type="EMBL" id="WNC13892.1"/>
    </source>
</evidence>
<dbReference type="Gene3D" id="3.40.710.10">
    <property type="entry name" value="DD-peptidase/beta-lactamase superfamily"/>
    <property type="match status" value="1"/>
</dbReference>